<name>A0A4R3HV51_9GAMM</name>
<gene>
    <name evidence="1" type="ORF">BCF53_12135</name>
</gene>
<dbReference type="Gene3D" id="3.30.530.20">
    <property type="match status" value="1"/>
</dbReference>
<reference evidence="1 2" key="1">
    <citation type="submission" date="2019-03" db="EMBL/GenBank/DDBJ databases">
        <title>Genomic Encyclopedia of Archaeal and Bacterial Type Strains, Phase II (KMG-II): from individual species to whole genera.</title>
        <authorList>
            <person name="Goeker M."/>
        </authorList>
    </citation>
    <scope>NUCLEOTIDE SEQUENCE [LARGE SCALE GENOMIC DNA]</scope>
    <source>
        <strain evidence="1 2">DSM 15388</strain>
    </source>
</reference>
<dbReference type="EMBL" id="SLZR01000021">
    <property type="protein sequence ID" value="TCS37117.1"/>
    <property type="molecule type" value="Genomic_DNA"/>
</dbReference>
<dbReference type="RefSeq" id="WP_165901965.1">
    <property type="nucleotide sequence ID" value="NZ_SLZR01000021.1"/>
</dbReference>
<evidence type="ECO:0000313" key="2">
    <source>
        <dbReference type="Proteomes" id="UP000295793"/>
    </source>
</evidence>
<accession>A0A4R3HV51</accession>
<dbReference type="CDD" id="cd07814">
    <property type="entry name" value="SRPBCC_CalC_Aha1-like"/>
    <property type="match status" value="1"/>
</dbReference>
<protein>
    <submittedName>
        <fullName evidence="1">Activator of Hsp90 ATPase-like protein</fullName>
    </submittedName>
</protein>
<comment type="caution">
    <text evidence="1">The sequence shown here is derived from an EMBL/GenBank/DDBJ whole genome shotgun (WGS) entry which is preliminary data.</text>
</comment>
<organism evidence="1 2">
    <name type="scientific">Reinekea marinisedimentorum</name>
    <dbReference type="NCBI Taxonomy" id="230495"/>
    <lineage>
        <taxon>Bacteria</taxon>
        <taxon>Pseudomonadati</taxon>
        <taxon>Pseudomonadota</taxon>
        <taxon>Gammaproteobacteria</taxon>
        <taxon>Oceanospirillales</taxon>
        <taxon>Saccharospirillaceae</taxon>
        <taxon>Reinekea</taxon>
    </lineage>
</organism>
<evidence type="ECO:0000313" key="1">
    <source>
        <dbReference type="EMBL" id="TCS37117.1"/>
    </source>
</evidence>
<keyword evidence="2" id="KW-1185">Reference proteome</keyword>
<dbReference type="InterPro" id="IPR023393">
    <property type="entry name" value="START-like_dom_sf"/>
</dbReference>
<sequence>MKQLVYSISIHQPRDIVFQKLTDRALFPHWATPWGPDMICEGDWRQGGHVSYIGQSEGGTKMHIETLVLDEMIRAHHVAMVNPQNVEVPLSDDMMRKWIGTEESYYLREESPSITTLEVVIVTDDAFEEMMSAWPKALQLFKELCEA</sequence>
<proteinExistence type="predicted"/>
<dbReference type="Proteomes" id="UP000295793">
    <property type="component" value="Unassembled WGS sequence"/>
</dbReference>
<dbReference type="SUPFAM" id="SSF55961">
    <property type="entry name" value="Bet v1-like"/>
    <property type="match status" value="1"/>
</dbReference>
<dbReference type="AlphaFoldDB" id="A0A4R3HV51"/>